<feature type="transmembrane region" description="Helical" evidence="1">
    <location>
        <begin position="75"/>
        <end position="92"/>
    </location>
</feature>
<gene>
    <name evidence="2" type="ORF">FEV53_11585</name>
</gene>
<evidence type="ECO:0000313" key="2">
    <source>
        <dbReference type="EMBL" id="TRD18869.1"/>
    </source>
</evidence>
<keyword evidence="3" id="KW-1185">Reference proteome</keyword>
<accession>A0A547PXP1</accession>
<reference evidence="2 3" key="1">
    <citation type="submission" date="2019-06" db="EMBL/GenBank/DDBJ databases">
        <title>Paenimaribius caenipelagi gen. nov., sp. nov., isolated from a tidal flat.</title>
        <authorList>
            <person name="Yoon J.-H."/>
        </authorList>
    </citation>
    <scope>NUCLEOTIDE SEQUENCE [LARGE SCALE GENOMIC DNA]</scope>
    <source>
        <strain evidence="2 3">JBTF-M29</strain>
    </source>
</reference>
<organism evidence="2 3">
    <name type="scientific">Palleronia caenipelagi</name>
    <dbReference type="NCBI Taxonomy" id="2489174"/>
    <lineage>
        <taxon>Bacteria</taxon>
        <taxon>Pseudomonadati</taxon>
        <taxon>Pseudomonadota</taxon>
        <taxon>Alphaproteobacteria</taxon>
        <taxon>Rhodobacterales</taxon>
        <taxon>Roseobacteraceae</taxon>
        <taxon>Palleronia</taxon>
    </lineage>
</organism>
<feature type="transmembrane region" description="Helical" evidence="1">
    <location>
        <begin position="49"/>
        <end position="66"/>
    </location>
</feature>
<keyword evidence="1" id="KW-0472">Membrane</keyword>
<protein>
    <submittedName>
        <fullName evidence="2">Uncharacterized protein</fullName>
    </submittedName>
</protein>
<dbReference type="Proteomes" id="UP000318590">
    <property type="component" value="Unassembled WGS sequence"/>
</dbReference>
<dbReference type="EMBL" id="VFSV01000019">
    <property type="protein sequence ID" value="TRD18869.1"/>
    <property type="molecule type" value="Genomic_DNA"/>
</dbReference>
<dbReference type="RefSeq" id="WP_142834964.1">
    <property type="nucleotide sequence ID" value="NZ_VFSV01000019.1"/>
</dbReference>
<dbReference type="AlphaFoldDB" id="A0A547PXP1"/>
<sequence length="142" mass="16162">MTRNDLPPDQTQLQNRAYYLYPSNMDHLALNFYSSKEVFSHYVPIDRDILHVVIGVMLALIAFVVAKGMTRTKPYVLTLAFACVLGAGMEVLDMRHDILTLGAWQWWESALDFGRTIIGPLAMLLAVCILRPNTRHSNQQVR</sequence>
<keyword evidence="1" id="KW-0812">Transmembrane</keyword>
<evidence type="ECO:0000313" key="3">
    <source>
        <dbReference type="Proteomes" id="UP000318590"/>
    </source>
</evidence>
<proteinExistence type="predicted"/>
<name>A0A547PXP1_9RHOB</name>
<comment type="caution">
    <text evidence="2">The sequence shown here is derived from an EMBL/GenBank/DDBJ whole genome shotgun (WGS) entry which is preliminary data.</text>
</comment>
<feature type="transmembrane region" description="Helical" evidence="1">
    <location>
        <begin position="112"/>
        <end position="130"/>
    </location>
</feature>
<evidence type="ECO:0000256" key="1">
    <source>
        <dbReference type="SAM" id="Phobius"/>
    </source>
</evidence>
<keyword evidence="1" id="KW-1133">Transmembrane helix</keyword>
<dbReference type="OrthoDB" id="6660115at2"/>